<accession>A0AB74UZ51</accession>
<dbReference type="PANTHER" id="PTHR42688">
    <property type="entry name" value="CONSERVED PROTEIN"/>
    <property type="match status" value="1"/>
</dbReference>
<evidence type="ECO:0000256" key="3">
    <source>
        <dbReference type="ARBA" id="ARBA00022692"/>
    </source>
</evidence>
<feature type="transmembrane region" description="Helical" evidence="6">
    <location>
        <begin position="86"/>
        <end position="106"/>
    </location>
</feature>
<dbReference type="InterPro" id="IPR052425">
    <property type="entry name" value="Uncharacterized_MFS-type"/>
</dbReference>
<sequence length="147" mass="15798">MCAYDWIDTSLPYSGYQRACNGLAYSRSHADCRIATVVSAMLASWVFMGELTWFAVGMLLWGMGFGTHESTLRIAVARQFPPARRASIFGVFDAAFGVAWFLGNLALGAAHAYAMCAVVLVSVVLQGLGLPCLAAVRSTTTTKETFA</sequence>
<evidence type="ECO:0000256" key="2">
    <source>
        <dbReference type="ARBA" id="ARBA00022475"/>
    </source>
</evidence>
<organism evidence="7">
    <name type="scientific">Rhodanobacter sp. FW102-FHT14D07</name>
    <dbReference type="NCBI Taxonomy" id="3351462"/>
    <lineage>
        <taxon>Bacteria</taxon>
        <taxon>Pseudomonadati</taxon>
        <taxon>Pseudomonadota</taxon>
        <taxon>Gammaproteobacteria</taxon>
        <taxon>Lysobacterales</taxon>
        <taxon>Rhodanobacteraceae</taxon>
        <taxon>Rhodanobacter</taxon>
    </lineage>
</organism>
<reference evidence="7" key="1">
    <citation type="submission" date="2024-10" db="EMBL/GenBank/DDBJ databases">
        <authorList>
            <person name="Lesea H.P."/>
            <person name="Kuehl J.V."/>
            <person name="Chandonia J.-M."/>
        </authorList>
    </citation>
    <scope>NUCLEOTIDE SEQUENCE</scope>
    <source>
        <strain evidence="7">FW102-FHT14D07</strain>
    </source>
</reference>
<gene>
    <name evidence="7" type="ORF">ACFYG5_07100</name>
</gene>
<evidence type="ECO:0000256" key="1">
    <source>
        <dbReference type="ARBA" id="ARBA00004651"/>
    </source>
</evidence>
<keyword evidence="2" id="KW-1003">Cell membrane</keyword>
<dbReference type="PANTHER" id="PTHR42688:SF1">
    <property type="entry name" value="BLR5212 PROTEIN"/>
    <property type="match status" value="1"/>
</dbReference>
<evidence type="ECO:0000256" key="4">
    <source>
        <dbReference type="ARBA" id="ARBA00022989"/>
    </source>
</evidence>
<feature type="transmembrane region" description="Helical" evidence="6">
    <location>
        <begin position="112"/>
        <end position="136"/>
    </location>
</feature>
<feature type="transmembrane region" description="Helical" evidence="6">
    <location>
        <begin position="45"/>
        <end position="65"/>
    </location>
</feature>
<name>A0AB74UZ51_9GAMM</name>
<keyword evidence="3 6" id="KW-0812">Transmembrane</keyword>
<keyword evidence="5 6" id="KW-0472">Membrane</keyword>
<evidence type="ECO:0008006" key="8">
    <source>
        <dbReference type="Google" id="ProtNLM"/>
    </source>
</evidence>
<proteinExistence type="predicted"/>
<dbReference type="SUPFAM" id="SSF103473">
    <property type="entry name" value="MFS general substrate transporter"/>
    <property type="match status" value="1"/>
</dbReference>
<evidence type="ECO:0000256" key="5">
    <source>
        <dbReference type="ARBA" id="ARBA00023136"/>
    </source>
</evidence>
<dbReference type="InterPro" id="IPR036259">
    <property type="entry name" value="MFS_trans_sf"/>
</dbReference>
<comment type="subcellular location">
    <subcellularLocation>
        <location evidence="1">Cell membrane</location>
        <topology evidence="1">Multi-pass membrane protein</topology>
    </subcellularLocation>
</comment>
<dbReference type="AlphaFoldDB" id="A0AB74UZ51"/>
<protein>
    <recommendedName>
        <fullName evidence="8">MFS transporter</fullName>
    </recommendedName>
</protein>
<evidence type="ECO:0000313" key="7">
    <source>
        <dbReference type="EMBL" id="XIA19886.1"/>
    </source>
</evidence>
<keyword evidence="4 6" id="KW-1133">Transmembrane helix</keyword>
<dbReference type="RefSeq" id="WP_235644573.1">
    <property type="nucleotide sequence ID" value="NZ_CP170721.1"/>
</dbReference>
<dbReference type="EMBL" id="CP170721">
    <property type="protein sequence ID" value="XIA19886.1"/>
    <property type="molecule type" value="Genomic_DNA"/>
</dbReference>
<evidence type="ECO:0000256" key="6">
    <source>
        <dbReference type="SAM" id="Phobius"/>
    </source>
</evidence>
<dbReference type="Gene3D" id="1.20.1250.20">
    <property type="entry name" value="MFS general substrate transporter like domains"/>
    <property type="match status" value="1"/>
</dbReference>
<dbReference type="GO" id="GO:0005886">
    <property type="term" value="C:plasma membrane"/>
    <property type="evidence" value="ECO:0007669"/>
    <property type="project" value="UniProtKB-SubCell"/>
</dbReference>